<accession>A0A090FZA3</accession>
<evidence type="ECO:0000313" key="1">
    <source>
        <dbReference type="EMBL" id="CDX52925.1"/>
    </source>
</evidence>
<evidence type="ECO:0000313" key="2">
    <source>
        <dbReference type="Proteomes" id="UP000046122"/>
    </source>
</evidence>
<reference evidence="1 2" key="1">
    <citation type="submission" date="2014-08" db="EMBL/GenBank/DDBJ databases">
        <authorList>
            <person name="Moulin Lionel"/>
        </authorList>
    </citation>
    <scope>NUCLEOTIDE SEQUENCE [LARGE SCALE GENOMIC DNA]</scope>
</reference>
<organism evidence="1 2">
    <name type="scientific">Mesorhizobium plurifarium</name>
    <dbReference type="NCBI Taxonomy" id="69974"/>
    <lineage>
        <taxon>Bacteria</taxon>
        <taxon>Pseudomonadati</taxon>
        <taxon>Pseudomonadota</taxon>
        <taxon>Alphaproteobacteria</taxon>
        <taxon>Hyphomicrobiales</taxon>
        <taxon>Phyllobacteriaceae</taxon>
        <taxon>Mesorhizobium</taxon>
    </lineage>
</organism>
<dbReference type="EMBL" id="CCNE01000009">
    <property type="protein sequence ID" value="CDX52925.1"/>
    <property type="molecule type" value="Genomic_DNA"/>
</dbReference>
<protein>
    <submittedName>
        <fullName evidence="1">Uncharacterized protein</fullName>
    </submittedName>
</protein>
<dbReference type="Proteomes" id="UP000046122">
    <property type="component" value="Unassembled WGS sequence"/>
</dbReference>
<dbReference type="AlphaFoldDB" id="A0A090FZA3"/>
<sequence length="78" mass="8775">MTRHYRNNRTKSYGLRDKMLLAEALGVERLIQTALREFAHAIAYQTSDRPPNAWLAAQIQIGIARGSQKSKHLSVASP</sequence>
<gene>
    <name evidence="1" type="ORF">MPL3365_170164</name>
</gene>
<proteinExistence type="predicted"/>
<name>A0A090FZA3_MESPL</name>